<feature type="compositionally biased region" description="Polar residues" evidence="1">
    <location>
        <begin position="221"/>
        <end position="234"/>
    </location>
</feature>
<comment type="caution">
    <text evidence="2">The sequence shown here is derived from an EMBL/GenBank/DDBJ whole genome shotgun (WGS) entry which is preliminary data.</text>
</comment>
<protein>
    <submittedName>
        <fullName evidence="2">Uncharacterized protein</fullName>
    </submittedName>
</protein>
<feature type="compositionally biased region" description="Polar residues" evidence="1">
    <location>
        <begin position="262"/>
        <end position="271"/>
    </location>
</feature>
<feature type="compositionally biased region" description="Low complexity" evidence="1">
    <location>
        <begin position="242"/>
        <end position="253"/>
    </location>
</feature>
<feature type="region of interest" description="Disordered" evidence="1">
    <location>
        <begin position="393"/>
        <end position="427"/>
    </location>
</feature>
<feature type="region of interest" description="Disordered" evidence="1">
    <location>
        <begin position="80"/>
        <end position="276"/>
    </location>
</feature>
<feature type="compositionally biased region" description="Polar residues" evidence="1">
    <location>
        <begin position="145"/>
        <end position="158"/>
    </location>
</feature>
<evidence type="ECO:0000313" key="3">
    <source>
        <dbReference type="Proteomes" id="UP000076580"/>
    </source>
</evidence>
<feature type="region of interest" description="Disordered" evidence="1">
    <location>
        <begin position="1"/>
        <end position="21"/>
    </location>
</feature>
<dbReference type="Proteomes" id="UP000076580">
    <property type="component" value="Chromosome 01"/>
</dbReference>
<organism evidence="2 3">
    <name type="scientific">Drechmeria coniospora</name>
    <name type="common">Nematophagous fungus</name>
    <name type="synonym">Meria coniospora</name>
    <dbReference type="NCBI Taxonomy" id="98403"/>
    <lineage>
        <taxon>Eukaryota</taxon>
        <taxon>Fungi</taxon>
        <taxon>Dikarya</taxon>
        <taxon>Ascomycota</taxon>
        <taxon>Pezizomycotina</taxon>
        <taxon>Sordariomycetes</taxon>
        <taxon>Hypocreomycetidae</taxon>
        <taxon>Hypocreales</taxon>
        <taxon>Ophiocordycipitaceae</taxon>
        <taxon>Drechmeria</taxon>
    </lineage>
</organism>
<proteinExistence type="predicted"/>
<feature type="compositionally biased region" description="Polar residues" evidence="1">
    <location>
        <begin position="417"/>
        <end position="427"/>
    </location>
</feature>
<accession>A0A151GT29</accession>
<evidence type="ECO:0000256" key="1">
    <source>
        <dbReference type="SAM" id="MobiDB-lite"/>
    </source>
</evidence>
<dbReference type="InParanoid" id="A0A151GT29"/>
<feature type="compositionally biased region" description="Polar residues" evidence="1">
    <location>
        <begin position="200"/>
        <end position="209"/>
    </location>
</feature>
<feature type="compositionally biased region" description="Low complexity" evidence="1">
    <location>
        <begin position="397"/>
        <end position="416"/>
    </location>
</feature>
<name>A0A151GT29_DRECN</name>
<sequence length="427" mass="46779">MPKESFHSNISAPVGDVPSQNRRSLVRNDSFAVVHVLENLRIADWVEAMVATSSSEPPTTAVLEPYGQVPTAFSRDAVLSKDGPSTRLAPPAHAVPVLGSSNDTGHKKFFSTWGRARPSRSRLPTSGTLSGLPGPATTRPPSEKMQPSSLSRTASGKENPQPPQQGHLPKSKTMNEVLHGLKSSFSRTNLTRRMPAPSASMRSQTPSQHQRFKAPQDPAFSPSTQDTETSQSASHVLLPWRSSLDSPSDQSLPGQARPSTEPRPNSAASTHRSTRTERLSQFIQEFTPITVALPSQEWTGRFSTLDSEYRSQGIDDKLLVCLKAGLSAQKRFDLKLRDIRTEDARNLAVFAQLEMLCVTNEAKQSLQEFQDTFARRFRRSILRPGRADFQARRLVESFPPSSKGSSSASPSVMHSSRPTSTASENLS</sequence>
<keyword evidence="3" id="KW-1185">Reference proteome</keyword>
<evidence type="ECO:0000313" key="2">
    <source>
        <dbReference type="EMBL" id="KYK60257.1"/>
    </source>
</evidence>
<dbReference type="GeneID" id="63714037"/>
<reference evidence="2 3" key="1">
    <citation type="journal article" date="2016" name="Sci. Rep.">
        <title>Insights into Adaptations to a Near-Obligate Nematode Endoparasitic Lifestyle from the Finished Genome of Drechmeria coniospora.</title>
        <authorList>
            <person name="Zhang L."/>
            <person name="Zhou Z."/>
            <person name="Guo Q."/>
            <person name="Fokkens L."/>
            <person name="Miskei M."/>
            <person name="Pocsi I."/>
            <person name="Zhang W."/>
            <person name="Chen M."/>
            <person name="Wang L."/>
            <person name="Sun Y."/>
            <person name="Donzelli B.G."/>
            <person name="Gibson D.M."/>
            <person name="Nelson D.R."/>
            <person name="Luo J.G."/>
            <person name="Rep M."/>
            <person name="Liu H."/>
            <person name="Yang S."/>
            <person name="Wang J."/>
            <person name="Krasnoff S.B."/>
            <person name="Xu Y."/>
            <person name="Molnar I."/>
            <person name="Lin M."/>
        </authorList>
    </citation>
    <scope>NUCLEOTIDE SEQUENCE [LARGE SCALE GENOMIC DNA]</scope>
    <source>
        <strain evidence="2 3">ARSEF 6962</strain>
    </source>
</reference>
<dbReference type="EMBL" id="LAYC01000001">
    <property type="protein sequence ID" value="KYK60257.1"/>
    <property type="molecule type" value="Genomic_DNA"/>
</dbReference>
<dbReference type="RefSeq" id="XP_040659609.1">
    <property type="nucleotide sequence ID" value="XM_040798726.1"/>
</dbReference>
<dbReference type="AlphaFoldDB" id="A0A151GT29"/>
<gene>
    <name evidence="2" type="ORF">DCS_01394</name>
</gene>